<keyword evidence="2" id="KW-1185">Reference proteome</keyword>
<dbReference type="AlphaFoldDB" id="A0ABD1ZGC4"/>
<organism evidence="1 2">
    <name type="scientific">Riccia fluitans</name>
    <dbReference type="NCBI Taxonomy" id="41844"/>
    <lineage>
        <taxon>Eukaryota</taxon>
        <taxon>Viridiplantae</taxon>
        <taxon>Streptophyta</taxon>
        <taxon>Embryophyta</taxon>
        <taxon>Marchantiophyta</taxon>
        <taxon>Marchantiopsida</taxon>
        <taxon>Marchantiidae</taxon>
        <taxon>Marchantiales</taxon>
        <taxon>Ricciaceae</taxon>
        <taxon>Riccia</taxon>
    </lineage>
</organism>
<dbReference type="EMBL" id="JBHFFA010000001">
    <property type="protein sequence ID" value="KAL2650477.1"/>
    <property type="molecule type" value="Genomic_DNA"/>
</dbReference>
<evidence type="ECO:0000313" key="2">
    <source>
        <dbReference type="Proteomes" id="UP001605036"/>
    </source>
</evidence>
<reference evidence="1 2" key="1">
    <citation type="submission" date="2024-09" db="EMBL/GenBank/DDBJ databases">
        <title>Chromosome-scale assembly of Riccia fluitans.</title>
        <authorList>
            <person name="Paukszto L."/>
            <person name="Sawicki J."/>
            <person name="Karawczyk K."/>
            <person name="Piernik-Szablinska J."/>
            <person name="Szczecinska M."/>
            <person name="Mazdziarz M."/>
        </authorList>
    </citation>
    <scope>NUCLEOTIDE SEQUENCE [LARGE SCALE GENOMIC DNA]</scope>
    <source>
        <strain evidence="1">Rf_01</strain>
        <tissue evidence="1">Aerial parts of the thallus</tissue>
    </source>
</reference>
<protein>
    <submittedName>
        <fullName evidence="1">Uncharacterized protein</fullName>
    </submittedName>
</protein>
<gene>
    <name evidence="1" type="ORF">R1flu_018605</name>
</gene>
<name>A0ABD1ZGC4_9MARC</name>
<evidence type="ECO:0000313" key="1">
    <source>
        <dbReference type="EMBL" id="KAL2650477.1"/>
    </source>
</evidence>
<proteinExistence type="predicted"/>
<sequence>MSNRKYANLLRIKSMLISNELRNLPLRTQMPEMKRCVMVQTDFRDEESQHLYADCQYHSEPEPDSLINGVGLEYPEISDREMDPECSSVCLEKQERWCRKPMLAGDIPTYMKRIVSSYSNQKSLLVFPHRNDKPPLKRPHNKTLAEQYVILEPLHTLSYAGLEYLESCLSFESILDKLKSSGGDPSESRPRAVALRLLLRLPAQPQGDLEGQPTSSGNRTEQHNRIHLSVKSKHYRVLTPRCDTSIIQQLGRNSAIVLLQKFLRGRSKMIALEKMKARWEETYTELNGLGRSHKPKGVRSLMDLDTGITERAIVKTLVGQFLGVMLESRVISSMSSPITGNWWKNVKSR</sequence>
<accession>A0ABD1ZGC4</accession>
<comment type="caution">
    <text evidence="1">The sequence shown here is derived from an EMBL/GenBank/DDBJ whole genome shotgun (WGS) entry which is preliminary data.</text>
</comment>
<dbReference type="Proteomes" id="UP001605036">
    <property type="component" value="Unassembled WGS sequence"/>
</dbReference>